<reference evidence="7 8" key="1">
    <citation type="submission" date="2019-09" db="EMBL/GenBank/DDBJ databases">
        <title>Genome sequence of Clostridium sp. EA1.</title>
        <authorList>
            <person name="Poehlein A."/>
            <person name="Bengelsdorf F.R."/>
            <person name="Daniel R."/>
        </authorList>
    </citation>
    <scope>NUCLEOTIDE SEQUENCE [LARGE SCALE GENOMIC DNA]</scope>
    <source>
        <strain evidence="7 8">EA1</strain>
    </source>
</reference>
<dbReference type="PANTHER" id="PTHR23513">
    <property type="entry name" value="INTEGRAL MEMBRANE EFFLUX PROTEIN-RELATED"/>
    <property type="match status" value="1"/>
</dbReference>
<keyword evidence="4 6" id="KW-1133">Transmembrane helix</keyword>
<keyword evidence="5 6" id="KW-0472">Membrane</keyword>
<dbReference type="Pfam" id="PF07690">
    <property type="entry name" value="MFS_1"/>
    <property type="match status" value="1"/>
</dbReference>
<feature type="transmembrane region" description="Helical" evidence="6">
    <location>
        <begin position="12"/>
        <end position="36"/>
    </location>
</feature>
<comment type="caution">
    <text evidence="7">The sequence shown here is derived from an EMBL/GenBank/DDBJ whole genome shotgun (WGS) entry which is preliminary data.</text>
</comment>
<keyword evidence="2" id="KW-1003">Cell membrane</keyword>
<evidence type="ECO:0000256" key="1">
    <source>
        <dbReference type="ARBA" id="ARBA00004651"/>
    </source>
</evidence>
<dbReference type="EMBL" id="VWXL01000052">
    <property type="protein sequence ID" value="MVB11003.1"/>
    <property type="molecule type" value="Genomic_DNA"/>
</dbReference>
<evidence type="ECO:0000256" key="6">
    <source>
        <dbReference type="SAM" id="Phobius"/>
    </source>
</evidence>
<comment type="subcellular location">
    <subcellularLocation>
        <location evidence="1">Cell membrane</location>
        <topology evidence="1">Multi-pass membrane protein</topology>
    </subcellularLocation>
</comment>
<feature type="transmembrane region" description="Helical" evidence="6">
    <location>
        <begin position="285"/>
        <end position="305"/>
    </location>
</feature>
<keyword evidence="3 6" id="KW-0812">Transmembrane</keyword>
<name>A0A6N8I0C1_9FIRM</name>
<sequence length="414" mass="44623">MRNLKKHQNYLLLWQGQLISAAGDVMYEIALGFFLLQAYRSSALMAAVVAATAVPGLIAAPFAGVVIDRCNQKRILVLADLSRGLVMTAAALWTFLGGIPLWMFSLTGTVVSVGGAFFTPCIRSVMPRVVEKENLMRANSMISLAGRLTQTAGNSAGGFLYGFLGAWPLFFLNGISFLVSGGLSLFLTLPPKTENDAPEPPSFFEELKSGLRYTVHFSGLRMMILMACFLNFFGSGASILLQPLFLNTPGYGIQKYGLAAGAVCAGNLFGMLLTSVIRIPRRKRMVFFLSSAFADTALNALFPFFGVRTGILLLCVAGIGNSVVNMLILTSVQQSTAEEMRGKVFSLIAVGGQGIAPLGIAAAGAAAEWLCPRDLIFGCYFINLLLFLFFAFQKPFREFIQFDLELSRPGGNSG</sequence>
<gene>
    <name evidence="7" type="primary">bacE</name>
    <name evidence="7" type="ORF">CAFE_17050</name>
</gene>
<dbReference type="CDD" id="cd06173">
    <property type="entry name" value="MFS_MefA_like"/>
    <property type="match status" value="1"/>
</dbReference>
<feature type="transmembrane region" description="Helical" evidence="6">
    <location>
        <begin position="311"/>
        <end position="332"/>
    </location>
</feature>
<dbReference type="GO" id="GO:0005886">
    <property type="term" value="C:plasma membrane"/>
    <property type="evidence" value="ECO:0007669"/>
    <property type="project" value="UniProtKB-SubCell"/>
</dbReference>
<evidence type="ECO:0000313" key="7">
    <source>
        <dbReference type="EMBL" id="MVB11003.1"/>
    </source>
</evidence>
<feature type="transmembrane region" description="Helical" evidence="6">
    <location>
        <begin position="344"/>
        <end position="363"/>
    </location>
</feature>
<dbReference type="GO" id="GO:0022857">
    <property type="term" value="F:transmembrane transporter activity"/>
    <property type="evidence" value="ECO:0007669"/>
    <property type="project" value="InterPro"/>
</dbReference>
<feature type="transmembrane region" description="Helical" evidence="6">
    <location>
        <begin position="375"/>
        <end position="392"/>
    </location>
</feature>
<organism evidence="7 8">
    <name type="scientific">Caproicibacter fermentans</name>
    <dbReference type="NCBI Taxonomy" id="2576756"/>
    <lineage>
        <taxon>Bacteria</taxon>
        <taxon>Bacillati</taxon>
        <taxon>Bacillota</taxon>
        <taxon>Clostridia</taxon>
        <taxon>Eubacteriales</taxon>
        <taxon>Acutalibacteraceae</taxon>
        <taxon>Caproicibacter</taxon>
    </lineage>
</organism>
<dbReference type="InterPro" id="IPR011701">
    <property type="entry name" value="MFS"/>
</dbReference>
<evidence type="ECO:0000256" key="4">
    <source>
        <dbReference type="ARBA" id="ARBA00022989"/>
    </source>
</evidence>
<dbReference type="InterPro" id="IPR036259">
    <property type="entry name" value="MFS_trans_sf"/>
</dbReference>
<feature type="transmembrane region" description="Helical" evidence="6">
    <location>
        <begin position="253"/>
        <end position="273"/>
    </location>
</feature>
<evidence type="ECO:0000256" key="5">
    <source>
        <dbReference type="ARBA" id="ARBA00023136"/>
    </source>
</evidence>
<keyword evidence="8" id="KW-1185">Reference proteome</keyword>
<dbReference type="RefSeq" id="WP_156990359.1">
    <property type="nucleotide sequence ID" value="NZ_VWXL01000052.1"/>
</dbReference>
<dbReference type="Proteomes" id="UP000469440">
    <property type="component" value="Unassembled WGS sequence"/>
</dbReference>
<dbReference type="AlphaFoldDB" id="A0A6N8I0C1"/>
<dbReference type="Gene3D" id="1.20.1250.20">
    <property type="entry name" value="MFS general substrate transporter like domains"/>
    <property type="match status" value="1"/>
</dbReference>
<feature type="transmembrane region" description="Helical" evidence="6">
    <location>
        <begin position="42"/>
        <end position="63"/>
    </location>
</feature>
<accession>A0A6N8I0C1</accession>
<feature type="transmembrane region" description="Helical" evidence="6">
    <location>
        <begin position="170"/>
        <end position="189"/>
    </location>
</feature>
<proteinExistence type="predicted"/>
<protein>
    <submittedName>
        <fullName evidence="7">Putative bacilysin exporter BacE</fullName>
    </submittedName>
</protein>
<evidence type="ECO:0000256" key="2">
    <source>
        <dbReference type="ARBA" id="ARBA00022475"/>
    </source>
</evidence>
<dbReference type="SUPFAM" id="SSF103473">
    <property type="entry name" value="MFS general substrate transporter"/>
    <property type="match status" value="1"/>
</dbReference>
<evidence type="ECO:0000313" key="8">
    <source>
        <dbReference type="Proteomes" id="UP000469440"/>
    </source>
</evidence>
<evidence type="ECO:0000256" key="3">
    <source>
        <dbReference type="ARBA" id="ARBA00022692"/>
    </source>
</evidence>
<feature type="transmembrane region" description="Helical" evidence="6">
    <location>
        <begin position="222"/>
        <end position="241"/>
    </location>
</feature>
<feature type="transmembrane region" description="Helical" evidence="6">
    <location>
        <begin position="75"/>
        <end position="96"/>
    </location>
</feature>
<dbReference type="OrthoDB" id="9775268at2"/>
<dbReference type="PANTHER" id="PTHR23513:SF11">
    <property type="entry name" value="STAPHYLOFERRIN A TRANSPORTER"/>
    <property type="match status" value="1"/>
</dbReference>